<evidence type="ECO:0000259" key="14">
    <source>
        <dbReference type="PROSITE" id="PS50853"/>
    </source>
</evidence>
<feature type="domain" description="Ig-like" evidence="13">
    <location>
        <begin position="1642"/>
        <end position="1716"/>
    </location>
</feature>
<feature type="domain" description="Ig-like" evidence="13">
    <location>
        <begin position="6193"/>
        <end position="6283"/>
    </location>
</feature>
<dbReference type="SMART" id="SM00409">
    <property type="entry name" value="IG"/>
    <property type="match status" value="19"/>
</dbReference>
<dbReference type="CDD" id="cd00096">
    <property type="entry name" value="Ig"/>
    <property type="match status" value="8"/>
</dbReference>
<dbReference type="Pfam" id="PF00041">
    <property type="entry name" value="fn3"/>
    <property type="match status" value="2"/>
</dbReference>
<feature type="region of interest" description="Disordered" evidence="11">
    <location>
        <begin position="4306"/>
        <end position="4370"/>
    </location>
</feature>
<dbReference type="InterPro" id="IPR013783">
    <property type="entry name" value="Ig-like_fold"/>
</dbReference>
<dbReference type="InterPro" id="IPR017441">
    <property type="entry name" value="Protein_kinase_ATP_BS"/>
</dbReference>
<evidence type="ECO:0000256" key="7">
    <source>
        <dbReference type="ARBA" id="ARBA00023157"/>
    </source>
</evidence>
<evidence type="ECO:0000256" key="11">
    <source>
        <dbReference type="SAM" id="MobiDB-lite"/>
    </source>
</evidence>
<dbReference type="FunFam" id="2.60.40.10:FF:001806">
    <property type="entry name" value="Blast:Twitchin"/>
    <property type="match status" value="1"/>
</dbReference>
<feature type="domain" description="Ig-like" evidence="13">
    <location>
        <begin position="5586"/>
        <end position="5669"/>
    </location>
</feature>
<feature type="region of interest" description="Disordered" evidence="11">
    <location>
        <begin position="7294"/>
        <end position="7321"/>
    </location>
</feature>
<feature type="binding site" evidence="9">
    <location>
        <position position="6815"/>
    </location>
    <ligand>
        <name>ATP</name>
        <dbReference type="ChEBI" id="CHEBI:30616"/>
    </ligand>
</feature>
<dbReference type="PROSITE" id="PS00107">
    <property type="entry name" value="PROTEIN_KINASE_ATP"/>
    <property type="match status" value="1"/>
</dbReference>
<feature type="domain" description="Ig-like" evidence="13">
    <location>
        <begin position="5028"/>
        <end position="5112"/>
    </location>
</feature>
<dbReference type="InterPro" id="IPR011009">
    <property type="entry name" value="Kinase-like_dom_sf"/>
</dbReference>
<keyword evidence="5 9" id="KW-0547">Nucleotide-binding</keyword>
<dbReference type="Pfam" id="PF00069">
    <property type="entry name" value="Pkinase"/>
    <property type="match status" value="1"/>
</dbReference>
<dbReference type="GO" id="GO:0040017">
    <property type="term" value="P:positive regulation of locomotion"/>
    <property type="evidence" value="ECO:0007669"/>
    <property type="project" value="UniProtKB-ARBA"/>
</dbReference>
<feature type="domain" description="Fibronectin type-III" evidence="14">
    <location>
        <begin position="303"/>
        <end position="395"/>
    </location>
</feature>
<evidence type="ECO:0000313" key="16">
    <source>
        <dbReference type="Proteomes" id="UP000075809"/>
    </source>
</evidence>
<dbReference type="FunFam" id="2.60.40.10:FF:000612">
    <property type="entry name" value="palladin isoform X1"/>
    <property type="match status" value="2"/>
</dbReference>
<dbReference type="GO" id="GO:0004672">
    <property type="term" value="F:protein kinase activity"/>
    <property type="evidence" value="ECO:0007669"/>
    <property type="project" value="InterPro"/>
</dbReference>
<dbReference type="InterPro" id="IPR008271">
    <property type="entry name" value="Ser/Thr_kinase_AS"/>
</dbReference>
<dbReference type="GO" id="GO:0030017">
    <property type="term" value="C:sarcomere"/>
    <property type="evidence" value="ECO:0007669"/>
    <property type="project" value="UniProtKB-ARBA"/>
</dbReference>
<dbReference type="InterPro" id="IPR003961">
    <property type="entry name" value="FN3_dom"/>
</dbReference>
<sequence length="7334" mass="834786">GLPAPPGRPILISGTNETQPDVVAIRWERSPSNGGSAIVGYLIEHRRLGSPHWIRSTSGLCAFPELTLSGLEPGWRYQFRVRAQNALGLSQPSEVSEPLTVTLQRAAVACAPHFNPELKDTVALENEQTEFVVQFSGTPLPKISWFKDGFEIFSSRRTRIITDNGKSVLLIHQTALNDEGEIKCTATNRAGHIATRAKLILEAPPRIRLPRQYEDGLLFEQDETIRLKVSLAGRPTPFVTWYHDGELISKDTRHIFEVMDGESVLRIPDAKRSDRGEYTVKATNKLGEDTASFLVTVTDRPAAPGKITVAMTLGRSVTLSWKEPEDDGGCKIGTYIVEYYRIGWEVWLKAVTSRRTTATLTELIEGSEYKFRVKAENPYGVSDPSEESDVIFIPDIKRRIVTSSLNEKSQSHREISRSRGDKREVSFTMPAQRTRSLTREEAKTRDDESNGRFKYDERSASVQRLAMPTSILDRPSRADSRVTFALDTLEKEQPPIPPARSREHNSTKQQVFLANHTNRSNIATNTKDKQDVITKEEITMTLKPVPTMLVSSPVIEDDITSHFITKERSLSSLYVSRIQEHQNEESHTTANHQFLSSSNLIPKKQTVVNESILLPLDNPQSQRILQEHDENALHGSSEFMLVLYPEDETQEEDVISMENSAGIRIKSSINDEQNVIELIEDKDDLIPPPISLSLPELFSTQHQVVEVMREAVSSTELLHERAMERFYRAVAAEEASETAKQKTQFEKQTKLTLLDVESVQRPSLRRRLSNSGTTTQNLIASWQAKKNRRRLSEGQADAVSKTLKLLSPVLLLNIEARSDPNLPSEVIIADPWERSNKVESVERLRRWHETTVPLLKEVQQEKSIQMYNEEKVIIPSFITVDKVESLAQTKETEEEENINIETSEESSEEISSADSEDLKLLKSRILARQIIDEEDTYHPRGKPVPHVEPELQISYDGLPICEISSLSPIRTVTSVSSNNVIPKSILKKPKDEMTIPQDNFGRLIPPEKPIRKTLSQSYQQEDIKKINMDTNDKILNLSMSSVSETLKTPTMSESDTDSIISAAEAAKSRRMQSKLRSMTPEEEAAELEAKMAVVNQYTEIVREYSSHSRHGSAASSRRSSISEDQDQKYRVPEKHVPKLIDKQEQDKKLKLKVKNKNEINEEKKDNQTPHSRRESIGSRGTTPTKDTITTKRRSRPNSRDQSPAARRSERIGDISSRSSSRTRNRTPSKERNNRSLAKNELNEHDFRRSKISSRPSSRSSSRSSSREENSKYRAMKKEIEETKENAGESCFNRINGKLALEAKRTVRSTVSYITDLTLLIAAMYIYFFKKETLAIPFIVLLLYRKVQEEIHGWMPRHTLKNKGPPEWIEEDQIVSVQGYVGEDIIIELKLALSENYDDLQFELIRDGLPISSDRYQLSMRGNIVQLTLKQSCKNDTGYYSLVATRLGQENDKGALKNFDLSISEPSYEEDDHPVFLRRLSDLAVKVGTRTRFLVEIRSSTTLKIIWYKDASPIHDGPRFSLVHEGNFHCVDVAPVTVEDQGCWTCMAENRSGRSSCTSTLTVIIQVPPWPKAIAWYNKEGRIESSDKYHIMEDGIGGYSIEIKQVEAMDEGEWKCVVTSEDNIKQFTSCYVAMSIPRNYRKPRFMENLKAILTEEGLVSFECKVVGFPTPLLRWFKDGQELKPGDVYQLTGTNSLGSYCCIAKNCMGEAKSTAELTIEDIQNQLNEEERFQLLSTNQPPKFIKGLRSCEAKINENFRFTVQVSIAPDPTLSWYRDDAIMDESDKYHVAKENLGTCHFELRNLEFIDQAEWKCVAANDFGHSVTSCFLKLIIPKHYKKPKFLENLRAILSEEGAVNLECKVIGVPQPVLKWYKDNVELKPGDIHRIISGQDGTCCLGIYTCEATNCMGTVSSSASLLGFEDKKDAKEIQSSNGHELARNLSLSTIHEERTSQLYDTPQTDHSVTLDERGEVSFSFDGKEVSVSLYETPDLTEEEALQIVEMYADQLSEHVTEHNVIELPPMRFVKETSTTSNLLMEAVVIDVSPDYFVSAEDNDDLRTEADFEDVSIMDDMTRVLSSPERDSRSSLKRSARYNVDEDEKVPNRPPRKKSMSLSLSKSEKSQRIESESFHSAQKDEPPLSPLSSLKQDDSDTFADALSSAHLSITESLVQKQMTLEHGTTDNRKRSLSAGRSTGSSLDDGIGGDSSFDSMIGVPKKKQRKKKQHKDKNNSEKYSGPSVDIETLTNLEIPLRALLQEINEITPTEHIEIICEILEPFTAQLSHVIENFGLLSLQPTHTILKKFSDPICNISRRTKELSLLKSISDVSQNISKEIAEPLINIQSIFNRILDCIERSKLMINGSSSPQQVVTASNLVACLTELRDCVSHTAHAAMTLKENETLNSLMEFREPLLDLQLILSQRYTSSELSMIQEINFAIVKLKSVVIIILKKFENHEVISKIEAILKMLEDTEKQISELVEQLLETEVIQNMLKNLNIDQSLSNVHFALSSVLEKQEKYIASCHLITSIEALRQTIGFSAVTIANFKNPVDDEIIQEISKLNESLLNLQTNLLTEKHEPQEEQVLNDLVNPISILKEVVHSVIENSSSIELIVPMLELLEDIEKDTILIAKEISKKKCQEESITQSQRENKEERSYSKSNLASQIDRSLDPIKNWLSATSEDSTKQYEDEMKSALSSTIQELKINVSQIAIQTSYSESPSDDSLIDALIDLREPLLRLKNAISTYHEPEDLSILKKLDYPMRYLLQTIMDVLREHAEKESLRPIIDIIEQIKNQISLSVKDILHQQEFKQNTKAFNETEEIEEETITASRETIPDVLDHVKDSIGVIEKTVEQKVSMIVTKVESVINEVIEVSQEEIESVMTITEIPSSKEIIQEVVQSESKNTSTTTQIPVFENLEAVIFVEQSKNDLANVRKSKEDQKENENRKYLTNSQFSHMENILADFERAVNTVIFLTHEGVKPELKESIMASLSFISKPLAALENVLASICQTIDEDKYIDKDEESSAIPKIIILCINDTIKSLNEIQISKSINIADERETEISKIKEETKAIEEITARPLEELIEVIMKSQEQVKCDKTLLLESGLSSTDMIESKAIDNLKPGEAKSDGILIEKIDGSIKQDTVETSQQVLTSLESSQIEELLPKNIEMIKSIAEPLEKIEEHNFATIDQQKLESTQVFENNMIQEEQIKDETLEAIISSLQTLCESFNEIGEMGILKFSNKKTITFSDLTEQLLNLQLALSSKVTKSIKKNTMTLLKLSVKVLEELQTSIATVQEQMELNAVAEASSSETFKSFLVQAVMEPLKDLRMSIACIQSNSIIIQFIQQEAELSNVKQITILQNFVKPIVQFGERFMSIISQVKMESVPPVKIIKQKDQGLDVEVLHKTVDSIHILQKTLSQIENLNIYKAGLLEMSEQKKEIVHLDTQKITVKKEEEHGESQSLLASANIKLVLEELRNSIILVQEQTILNDVPILKTLNKALENLKLPLTTVKEIVEHIDKITETEKVSTLLSFANSVQEIASQLVAITKQDIEKQAISEISLLKMMTIPIEELQSAILKLEDQVSQTLETKESTKAVTLECMIQPLQELQQSFLTASYEETVLALQQLSIKPILDNLNKSVTIILDQLTMIQDVLVDMNTDDLITLKNFAGSLSNLRTSMIVLQQLSAIENAGQQIVEIENASALQAFAKSIEEFKKCCSIIVKRPRIIKAFTTNIELKQSNKIDTHLIENIIAPLRLLQEQILTIEETKMQESEILNVTEMRKPITVLSSLVSPLQQLEKSFVATVQKEHIIEHDTHSLITESSFVSLEKLALQPILEEIQKSIAIVQEHVVLEAGSQITSEVETDALLKSIAKPLVDLKASIASIQQITAIAPDFLNELVQQQNISVLNTFAKTLHNLTERIAMCNYQQIIMEPAADTISEDVSCLNTWADVIDESSPRITHPMVIDQGAIESPVEIATSMTEDETSTLKTLAKPLIELRECLALIVEEQKTVQPYDTTCSLSEKENISLMKTIIQPLLELKHAAAIIIEEQMAIERANEHSFAFDDKNEFFLRPLMEPLEELRHSIAVIQNHILIETSTDRSKNDVILNALVQPLFDLQRAIFVLETRVISPDVESMSEDADNWITECLATPLHEIERSIADIRQCSIIEPETIIVKEQTRTLIPDWSIIEKLVKSMKSIKLAISRIEDTIEEENSIDAFIESLSNFEKCILFLKEEIVDKAVSKQSDTIEIDTTISATIITPLTELKCSIEIIKTSSSKLEKSIAVIREQSADKPLVEPPHTNFGEMIKKKDKISAKEEPAQEKIKEEKHEQPEHQNITEKIKEAAKQEEQKKEERVEKMKEEESGKTRDQKIEEFEKKKEKLKEEEQKKEEIIQKIKEEETEKIENLKTEELGKKEEKIKKQKQKEQVKEIKKQEKELNKEIIVKVKEGESEEVKSEKTEELKEKKDDASKRGEIIKQEAEEKKNEVKIWRKEDEEQKETIKLEEMEVAQDEQVNIKKNVEEDRNLAKQERDKIESQEIKKIIEESIEKKKDEIVKTEEIIQQTQYRYTNDIKKENNTNKSGRKYKEITKDQEENQIIRIKQNQKEKVKNEDIQELKKDKNLCLQVDEDQKEQNNEKILRNQQEKSKSDIKEERDFLLKKEKDWKQRKPQSNENWLYTREERVNRSGERRVQKEENDYQERDIDKKLHRMEKGIRRDETARLLWEEEQRLRKRQEEERFRNRQRKKEQIRENEWSRKRENESDRFLRNMLEDTYKPNKSTSMFFNVDYSRQHIFRFNSDIPTLSSTARSYSWRDSLTSLSEKRFDNYWDYKLHSPSMDKYYFDTRSLYRRRKKRENRMIRVRSINLLKYEDYSTGDSDATIVPSTCIRSLRRTKANAISRINFNTCMSEPFSFTEFQNENLQWDKPKKPSFCTRLTNRVVEVGMRTRLTCTVLGNPEPHIYWIKDDQKLNASNNRYKMRFENGMAYLELHDALPEDAGMYTCVAENTHGTSTTESILKVYSDHKSIHSPPTFVKSIKDTYRYSDRKLILECCVRAHPVPMISWLKDGMILQGERYKQSYLDDDVYRLEITDPDVTDNGQYTCRATNELHTEEISHTVHIEDWRSINQNNSRLSDEIRSKFSRRSKFSNLSKDYSVLADGSIGREVELKGIPSPEMKRQRSDRKEPITIPKARTFVERGLYTLIAPDATEPEKDTYVCRAINAYGQMDTSATVDVISSSAGEHGGKPAIFVSRPSKKSIDVIVGEDISISFRVSGIPKPRIIWMKGLTDITDGPRSYKESIDDYVRLILKRVIPSDEGTYCILVKNRYGCDRSFFSIKIKQRARSLTPLSDWNSITERDTEEYNDDMSYVRNVPGPISSEPVVIDGGKSWLSLSWGKAERRGPAPVVAYKVEAWQLGGDGGARWAELGITPINAFDAFNLRPGGEYKFRVTPRNRYGWGEPVTMRNSVLVIESTDLPEFTKILPGQLKTLEGTSIRGDSKMEVRWYRETTEINPSNDTRFAICYDGSKCSLVITNIKEDDSGRYVCEANNRIGKVSSFARILVVTDPKIIEADAKLKTSLSIESEDRPPQFTMRIRDRRVQTTYPVRLTCQVIGHPVPEIVWYRDGTEISQDDRHIFWDDDSNFHTLEIIQSALEDSGCYMVTARNINGSVSCRCTLVVDKGIRAYIAPEFLRDLNVAYTIHSGGELRISAQLEAYPCVGVIWHRDGIRLRPNRRAEYPHLSSRPTRPNYYKDAPHFRLVGAGPQYQLEIPYAKLDFTGTYSVIARNCHGEAKAVISLQIYAKGQGKEEQTQTSPHGKVLTLPIIKRELRDLRCCDGDAVSLECKVYATPEPPLVRWERGGKIITMVGDFATEFDGETARLNIQHVYPEDEGEYTCVAYNDLGKAYTSACLVVDVPEGKENILSQRLIRPMGLLSAGSTPRSTPRSTPVRSLSPAVPHGREFRSPQVLLRSDISKRPKVSPPKFYAVPHNRLVQEGETVRFQCAIVGYPTPWIRWDKNGTVVTPSTRISIKERDDIKILEIIDVMREDAALYRVTAENDFGRIEASARLEVINRYESISRTIRTRSASPRTYPTFDRSLLPTTSRINSRLQLECRIRGTPNVTSMWYRNGRPLERSSRIKRYFDGTTAKIEISKVKVSDAGEYTCVATNILGSTRSSCQVTILSPHDLSVADKNAPQFLQSLPKESIVMENYCHEFQAGITGTSPFMITWSKDGCELPDSDYYKYIIYEDGGVALRIAEVRPEDAGEYTCIVRNDFGIASCSSLFAVQDYKDVFKPALQFTKIPLPVVAAKGTTACFCVRTQCRKPIEIVWTINGKDARENAKCKIEKDGNVSILRIHDISLRDTGEIRCIASLNGKGPSISCIAKLQLQNLLCDFNDSMTKSEDIQSHAQIKLSSINTNLIDMSEKMAKLSSLKCRRHHEKPLTRIKSSSFPRCTASYTKHISPLAIRKRISNNTSIDVKKSRFTEDLSIQRIIKKNLNSNLRFSKNQRSSSLLNKEGITDIFINLLPKKTEQHFHQNVDSTPKKESVESRLQELIKATIIKEPTDTTVFRRSRVLLEVTYQGCPEPTVKWLQVNRELQRSEKIGIVSRNGISYLTLDDVTYNHAGKYEVSVENPLGKDRRFFSLAVEGPPEPLTDKPSVNFNAGETTIVWRSPPYDGGRTVIGYTVEAKRAGESTWTVITESSHSLSHTVATTGRNSVIPGESYYFRIRAENIHGLSDPGMESDPVRIPKQEETMLQDFQKEEDEFEPSFEARLVVPEEGKFFGEKYDVLEELGKGRYGVVRKVIERPTGMNFAAKFVKTIKAKDREQVREEIKIMNALRHPKLLLLAAAYEKPRETVLITEYISGGELFERVVADDFTLTEKDSILFMRQICQGVEYMHQNKIVHLDLKPENIMCRTRTSHQIKLIDFGLAQTLKSDTPIRVLFGTPEFIPPEIISYEPIGTESDMWSVGVICYVLLTGLSPFMGDNDAETFANITRADYDLDDDAFDAISNDAKNFISGLLIKRKELRMSATQCLKHLWMAQHTMAMSRIVLPTEKLKKFIIRRKWQKTGNAIRALGRMAILSAHSRRSPTITAESSSTLGQQFNSIEMQYSDEIKSIYTAINNKDTERIKTSMGEISAEAESQTKLHSTCVMEVNMAIQETSMEEASSLSDFSKKQVNTEKEIQELDIELMLKAEDIPQNVTAHLEILVAKENKESDKEVIDKLSDNEIEQQMTLKSQTLYRVFRGDSRDSGISDCSSSLVSSSLQVDELGIVSTIKEELDLEIYNRESKRTLKEEENRPDSTVQRNLKHEGASSTKKKDVKLNVNELITMR</sequence>
<dbReference type="FunFam" id="2.60.40.10:FF:001894">
    <property type="entry name" value="Stretchin-Mlck, isoform V"/>
    <property type="match status" value="1"/>
</dbReference>
<evidence type="ECO:0000256" key="5">
    <source>
        <dbReference type="ARBA" id="ARBA00022741"/>
    </source>
</evidence>
<keyword evidence="3" id="KW-0963">Cytoplasm</keyword>
<dbReference type="FunFam" id="2.60.40.10:FF:000031">
    <property type="entry name" value="Myosin-binding protein C, slow type"/>
    <property type="match status" value="1"/>
</dbReference>
<dbReference type="STRING" id="64791.A0A151WTK0"/>
<dbReference type="PANTHER" id="PTHR13817:SF171">
    <property type="entry name" value="STRETCHIN-MLCK, ISOFORM U"/>
    <property type="match status" value="1"/>
</dbReference>
<keyword evidence="6 9" id="KW-0067">ATP-binding</keyword>
<dbReference type="PROSITE" id="PS00108">
    <property type="entry name" value="PROTEIN_KINASE_ST"/>
    <property type="match status" value="1"/>
</dbReference>
<keyword evidence="4" id="KW-0677">Repeat</keyword>
<feature type="domain" description="Fibronectin type-III" evidence="14">
    <location>
        <begin position="5370"/>
        <end position="5470"/>
    </location>
</feature>
<dbReference type="SMART" id="SM00060">
    <property type="entry name" value="FN3"/>
    <property type="match status" value="4"/>
</dbReference>
<dbReference type="GO" id="GO:0060298">
    <property type="term" value="P:positive regulation of sarcomere organization"/>
    <property type="evidence" value="ECO:0007669"/>
    <property type="project" value="UniProtKB-ARBA"/>
</dbReference>
<keyword evidence="8" id="KW-0393">Immunoglobulin domain</keyword>
<dbReference type="FunFam" id="2.60.40.10:FF:000425">
    <property type="entry name" value="Myosin light chain kinase"/>
    <property type="match status" value="1"/>
</dbReference>
<feature type="region of interest" description="Disordered" evidence="11">
    <location>
        <begin position="4570"/>
        <end position="4589"/>
    </location>
</feature>
<feature type="domain" description="Ig-like" evidence="13">
    <location>
        <begin position="205"/>
        <end position="298"/>
    </location>
</feature>
<feature type="compositionally biased region" description="Polar residues" evidence="11">
    <location>
        <begin position="5933"/>
        <end position="5947"/>
    </location>
</feature>
<dbReference type="Gene3D" id="3.30.200.20">
    <property type="entry name" value="Phosphorylase Kinase, domain 1"/>
    <property type="match status" value="1"/>
</dbReference>
<feature type="compositionally biased region" description="Basic and acidic residues" evidence="11">
    <location>
        <begin position="7310"/>
        <end position="7321"/>
    </location>
</feature>
<feature type="domain" description="Ig-like" evidence="13">
    <location>
        <begin position="6090"/>
        <end position="6178"/>
    </location>
</feature>
<feature type="domain" description="Protein kinase" evidence="12">
    <location>
        <begin position="6786"/>
        <end position="7041"/>
    </location>
</feature>
<evidence type="ECO:0000256" key="10">
    <source>
        <dbReference type="SAM" id="Coils"/>
    </source>
</evidence>
<feature type="compositionally biased region" description="Basic and acidic residues" evidence="11">
    <location>
        <begin position="1125"/>
        <end position="1148"/>
    </location>
</feature>
<reference evidence="15 16" key="1">
    <citation type="submission" date="2015-09" db="EMBL/GenBank/DDBJ databases">
        <title>Trachymyrmex zeteki WGS genome.</title>
        <authorList>
            <person name="Nygaard S."/>
            <person name="Hu H."/>
            <person name="Boomsma J."/>
            <person name="Zhang G."/>
        </authorList>
    </citation>
    <scope>NUCLEOTIDE SEQUENCE [LARGE SCALE GENOMIC DNA]</scope>
    <source>
        <strain evidence="15">Tzet28-1</strain>
        <tissue evidence="15">Whole body</tissue>
    </source>
</reference>
<dbReference type="FunFam" id="1.10.510.10:FF:000175">
    <property type="entry name" value="Myosin light chain kinase, smooth muscle"/>
    <property type="match status" value="1"/>
</dbReference>
<dbReference type="InterPro" id="IPR036179">
    <property type="entry name" value="Ig-like_dom_sf"/>
</dbReference>
<comment type="subcellular location">
    <subcellularLocation>
        <location evidence="1">Cytoplasm</location>
    </subcellularLocation>
</comment>
<feature type="domain" description="Ig-like" evidence="13">
    <location>
        <begin position="5458"/>
        <end position="5562"/>
    </location>
</feature>
<keyword evidence="15" id="KW-0418">Kinase</keyword>
<keyword evidence="15" id="KW-0808">Transferase</keyword>
<feature type="compositionally biased region" description="Low complexity" evidence="11">
    <location>
        <begin position="2190"/>
        <end position="2207"/>
    </location>
</feature>
<dbReference type="EMBL" id="KQ982761">
    <property type="protein sequence ID" value="KYQ51097.1"/>
    <property type="molecule type" value="Genomic_DNA"/>
</dbReference>
<comment type="similarity">
    <text evidence="2">Belongs to the protein kinase superfamily. CAMK Ser/Thr protein kinase family.</text>
</comment>
<evidence type="ECO:0000259" key="12">
    <source>
        <dbReference type="PROSITE" id="PS50011"/>
    </source>
</evidence>
<dbReference type="SUPFAM" id="SSF56112">
    <property type="entry name" value="Protein kinase-like (PK-like)"/>
    <property type="match status" value="1"/>
</dbReference>
<feature type="region of interest" description="Disordered" evidence="11">
    <location>
        <begin position="1104"/>
        <end position="1273"/>
    </location>
</feature>
<dbReference type="FunFam" id="2.60.40.10:FF:000107">
    <property type="entry name" value="Myosin, light chain kinase a"/>
    <property type="match status" value="3"/>
</dbReference>
<dbReference type="InterPro" id="IPR050964">
    <property type="entry name" value="Striated_Muscle_Regulatory"/>
</dbReference>
<feature type="domain" description="Ig-like" evidence="13">
    <location>
        <begin position="112"/>
        <end position="200"/>
    </location>
</feature>
<feature type="region of interest" description="Disordered" evidence="11">
    <location>
        <begin position="489"/>
        <end position="508"/>
    </location>
</feature>
<dbReference type="Proteomes" id="UP000075809">
    <property type="component" value="Unassembled WGS sequence"/>
</dbReference>
<dbReference type="SMART" id="SM00408">
    <property type="entry name" value="IGc2"/>
    <property type="match status" value="15"/>
</dbReference>
<gene>
    <name evidence="15" type="ORF">ALC60_09811</name>
</gene>
<dbReference type="GO" id="GO:0045989">
    <property type="term" value="P:positive regulation of striated muscle contraction"/>
    <property type="evidence" value="ECO:0007669"/>
    <property type="project" value="UniProtKB-ARBA"/>
</dbReference>
<feature type="domain" description="Ig-like" evidence="13">
    <location>
        <begin position="6293"/>
        <end position="6379"/>
    </location>
</feature>
<dbReference type="GO" id="GO:0005524">
    <property type="term" value="F:ATP binding"/>
    <property type="evidence" value="ECO:0007669"/>
    <property type="project" value="UniProtKB-UniRule"/>
</dbReference>
<evidence type="ECO:0000313" key="15">
    <source>
        <dbReference type="EMBL" id="KYQ51097.1"/>
    </source>
</evidence>
<keyword evidence="10" id="KW-0175">Coiled coil</keyword>
<dbReference type="CDD" id="cd00063">
    <property type="entry name" value="FN3"/>
    <property type="match status" value="4"/>
</dbReference>
<feature type="region of interest" description="Disordered" evidence="11">
    <location>
        <begin position="2173"/>
        <end position="2234"/>
    </location>
</feature>
<feature type="domain" description="Ig-like" evidence="13">
    <location>
        <begin position="1838"/>
        <end position="1916"/>
    </location>
</feature>
<evidence type="ECO:0000256" key="2">
    <source>
        <dbReference type="ARBA" id="ARBA00006692"/>
    </source>
</evidence>
<feature type="compositionally biased region" description="Basic and acidic residues" evidence="11">
    <location>
        <begin position="409"/>
        <end position="425"/>
    </location>
</feature>
<feature type="compositionally biased region" description="Basic and acidic residues" evidence="11">
    <location>
        <begin position="1264"/>
        <end position="1273"/>
    </location>
</feature>
<evidence type="ECO:0000256" key="4">
    <source>
        <dbReference type="ARBA" id="ARBA00022737"/>
    </source>
</evidence>
<dbReference type="SMART" id="SM00220">
    <property type="entry name" value="S_TKc"/>
    <property type="match status" value="1"/>
</dbReference>
<dbReference type="FunFam" id="2.60.40.10:FF:001307">
    <property type="entry name" value="Stretchin-Mlck, isoform V"/>
    <property type="match status" value="2"/>
</dbReference>
<feature type="domain" description="Fibronectin type-III" evidence="14">
    <location>
        <begin position="6648"/>
        <end position="6750"/>
    </location>
</feature>
<keyword evidence="7" id="KW-1015">Disulfide bond</keyword>
<feature type="domain" description="Ig-like" evidence="13">
    <location>
        <begin position="1739"/>
        <end position="1823"/>
    </location>
</feature>
<feature type="region of interest" description="Disordered" evidence="11">
    <location>
        <begin position="4447"/>
        <end position="4469"/>
    </location>
</feature>
<evidence type="ECO:0000256" key="3">
    <source>
        <dbReference type="ARBA" id="ARBA00022490"/>
    </source>
</evidence>
<feature type="compositionally biased region" description="Basic and acidic residues" evidence="11">
    <location>
        <begin position="2115"/>
        <end position="2135"/>
    </location>
</feature>
<accession>A0A151WTK0</accession>
<proteinExistence type="inferred from homology"/>
<dbReference type="Gene3D" id="2.60.40.10">
    <property type="entry name" value="Immunoglobulins"/>
    <property type="match status" value="23"/>
</dbReference>
<feature type="region of interest" description="Disordered" evidence="11">
    <location>
        <begin position="2636"/>
        <end position="2656"/>
    </location>
</feature>
<dbReference type="PANTHER" id="PTHR13817">
    <property type="entry name" value="TITIN"/>
    <property type="match status" value="1"/>
</dbReference>
<dbReference type="FunFam" id="2.60.40.10:FF:001452">
    <property type="entry name" value="Uncharacterized protein, isoform F"/>
    <property type="match status" value="1"/>
</dbReference>
<feature type="domain" description="Ig-like" evidence="13">
    <location>
        <begin position="5820"/>
        <end position="5909"/>
    </location>
</feature>
<dbReference type="PROSITE" id="PS50835">
    <property type="entry name" value="IG_LIKE"/>
    <property type="match status" value="16"/>
</dbReference>
<feature type="domain" description="Ig-like" evidence="13">
    <location>
        <begin position="4927"/>
        <end position="5016"/>
    </location>
</feature>
<feature type="compositionally biased region" description="Basic and acidic residues" evidence="11">
    <location>
        <begin position="4629"/>
        <end position="4650"/>
    </location>
</feature>
<feature type="compositionally biased region" description="Acidic residues" evidence="11">
    <location>
        <begin position="892"/>
        <end position="908"/>
    </location>
</feature>
<feature type="compositionally biased region" description="Basic residues" evidence="11">
    <location>
        <begin position="2212"/>
        <end position="2223"/>
    </location>
</feature>
<dbReference type="InterPro" id="IPR000719">
    <property type="entry name" value="Prot_kinase_dom"/>
</dbReference>
<feature type="coiled-coil region" evidence="10">
    <location>
        <begin position="2457"/>
        <end position="2484"/>
    </location>
</feature>
<feature type="region of interest" description="Disordered" evidence="11">
    <location>
        <begin position="4625"/>
        <end position="4650"/>
    </location>
</feature>
<feature type="compositionally biased region" description="Basic and acidic residues" evidence="11">
    <location>
        <begin position="1155"/>
        <end position="1176"/>
    </location>
</feature>
<evidence type="ECO:0000256" key="6">
    <source>
        <dbReference type="ARBA" id="ARBA00022840"/>
    </source>
</evidence>
<evidence type="ECO:0000259" key="13">
    <source>
        <dbReference type="PROSITE" id="PS50835"/>
    </source>
</evidence>
<keyword evidence="16" id="KW-1185">Reference proteome</keyword>
<dbReference type="Pfam" id="PF07679">
    <property type="entry name" value="I-set"/>
    <property type="match status" value="17"/>
</dbReference>
<dbReference type="Gene3D" id="1.10.510.10">
    <property type="entry name" value="Transferase(Phosphotransferase) domain 1"/>
    <property type="match status" value="1"/>
</dbReference>
<feature type="domain" description="Ig-like" evidence="13">
    <location>
        <begin position="5244"/>
        <end position="5344"/>
    </location>
</feature>
<feature type="region of interest" description="Disordered" evidence="11">
    <location>
        <begin position="5931"/>
        <end position="5954"/>
    </location>
</feature>
<dbReference type="InterPro" id="IPR003599">
    <property type="entry name" value="Ig_sub"/>
</dbReference>
<dbReference type="InterPro" id="IPR003598">
    <property type="entry name" value="Ig_sub2"/>
</dbReference>
<dbReference type="SUPFAM" id="SSF49265">
    <property type="entry name" value="Fibronectin type III"/>
    <property type="match status" value="2"/>
</dbReference>
<feature type="region of interest" description="Disordered" evidence="11">
    <location>
        <begin position="2072"/>
        <end position="2146"/>
    </location>
</feature>
<dbReference type="FunFam" id="2.60.40.10:FF:000032">
    <property type="entry name" value="palladin isoform X1"/>
    <property type="match status" value="1"/>
</dbReference>
<feature type="compositionally biased region" description="Basic and acidic residues" evidence="11">
    <location>
        <begin position="437"/>
        <end position="456"/>
    </location>
</feature>
<evidence type="ECO:0000256" key="1">
    <source>
        <dbReference type="ARBA" id="ARBA00004496"/>
    </source>
</evidence>
<dbReference type="InterPro" id="IPR036116">
    <property type="entry name" value="FN3_sf"/>
</dbReference>
<organism evidence="15 16">
    <name type="scientific">Mycetomoellerius zeteki</name>
    <dbReference type="NCBI Taxonomy" id="64791"/>
    <lineage>
        <taxon>Eukaryota</taxon>
        <taxon>Metazoa</taxon>
        <taxon>Ecdysozoa</taxon>
        <taxon>Arthropoda</taxon>
        <taxon>Hexapoda</taxon>
        <taxon>Insecta</taxon>
        <taxon>Pterygota</taxon>
        <taxon>Neoptera</taxon>
        <taxon>Endopterygota</taxon>
        <taxon>Hymenoptera</taxon>
        <taxon>Apocrita</taxon>
        <taxon>Aculeata</taxon>
        <taxon>Formicoidea</taxon>
        <taxon>Formicidae</taxon>
        <taxon>Myrmicinae</taxon>
        <taxon>Mycetomoellerius</taxon>
    </lineage>
</organism>
<dbReference type="PROSITE" id="PS50011">
    <property type="entry name" value="PROTEIN_KINASE_DOM"/>
    <property type="match status" value="1"/>
</dbReference>
<dbReference type="InterPro" id="IPR007110">
    <property type="entry name" value="Ig-like_dom"/>
</dbReference>
<protein>
    <submittedName>
        <fullName evidence="15">Myosin light chain kinase, smooth muscle</fullName>
    </submittedName>
</protein>
<feature type="domain" description="Ig-like" evidence="13">
    <location>
        <begin position="1473"/>
        <end position="1561"/>
    </location>
</feature>
<feature type="compositionally biased region" description="Low complexity" evidence="11">
    <location>
        <begin position="1252"/>
        <end position="1263"/>
    </location>
</feature>
<dbReference type="GO" id="GO:0009653">
    <property type="term" value="P:anatomical structure morphogenesis"/>
    <property type="evidence" value="ECO:0007669"/>
    <property type="project" value="UniProtKB-ARBA"/>
</dbReference>
<dbReference type="PROSITE" id="PS50853">
    <property type="entry name" value="FN3"/>
    <property type="match status" value="4"/>
</dbReference>
<dbReference type="SUPFAM" id="SSF48726">
    <property type="entry name" value="Immunoglobulin"/>
    <property type="match status" value="19"/>
</dbReference>
<dbReference type="FunFam" id="2.60.40.10:FF:000022">
    <property type="entry name" value="Cardiac titin"/>
    <property type="match status" value="1"/>
</dbReference>
<dbReference type="InterPro" id="IPR013098">
    <property type="entry name" value="Ig_I-set"/>
</dbReference>
<name>A0A151WTK0_9HYME</name>
<feature type="region of interest" description="Disordered" evidence="11">
    <location>
        <begin position="890"/>
        <end position="914"/>
    </location>
</feature>
<feature type="non-terminal residue" evidence="15">
    <location>
        <position position="1"/>
    </location>
</feature>
<feature type="domain" description="Fibronectin type-III" evidence="14">
    <location>
        <begin position="5"/>
        <end position="105"/>
    </location>
</feature>
<evidence type="ECO:0000256" key="8">
    <source>
        <dbReference type="ARBA" id="ARBA00023319"/>
    </source>
</evidence>
<feature type="region of interest" description="Disordered" evidence="11">
    <location>
        <begin position="404"/>
        <end position="456"/>
    </location>
</feature>
<feature type="domain" description="Ig-like" evidence="13">
    <location>
        <begin position="5979"/>
        <end position="6067"/>
    </location>
</feature>
<dbReference type="GO" id="GO:0030154">
    <property type="term" value="P:cell differentiation"/>
    <property type="evidence" value="ECO:0007669"/>
    <property type="project" value="UniProtKB-ARBA"/>
</dbReference>
<evidence type="ECO:0000256" key="9">
    <source>
        <dbReference type="PROSITE-ProRule" id="PRU10141"/>
    </source>
</evidence>